<organism evidence="1">
    <name type="scientific">marine sediment metagenome</name>
    <dbReference type="NCBI Taxonomy" id="412755"/>
    <lineage>
        <taxon>unclassified sequences</taxon>
        <taxon>metagenomes</taxon>
        <taxon>ecological metagenomes</taxon>
    </lineage>
</organism>
<gene>
    <name evidence="1" type="ORF">S01H1_36792</name>
</gene>
<proteinExistence type="predicted"/>
<protein>
    <recommendedName>
        <fullName evidence="2">Outer membrane protein beta-barrel domain-containing protein</fullName>
    </recommendedName>
</protein>
<sequence>AHAGFGIRSHISRQFILRAEYKSYVVFTSRDDNEEVNEWTAGFSFFF</sequence>
<dbReference type="EMBL" id="BARS01023080">
    <property type="protein sequence ID" value="GAG07360.1"/>
    <property type="molecule type" value="Genomic_DNA"/>
</dbReference>
<accession>X0UNU4</accession>
<evidence type="ECO:0000313" key="1">
    <source>
        <dbReference type="EMBL" id="GAG07360.1"/>
    </source>
</evidence>
<comment type="caution">
    <text evidence="1">The sequence shown here is derived from an EMBL/GenBank/DDBJ whole genome shotgun (WGS) entry which is preliminary data.</text>
</comment>
<evidence type="ECO:0008006" key="2">
    <source>
        <dbReference type="Google" id="ProtNLM"/>
    </source>
</evidence>
<reference evidence="1" key="1">
    <citation type="journal article" date="2014" name="Front. Microbiol.">
        <title>High frequency of phylogenetically diverse reductive dehalogenase-homologous genes in deep subseafloor sedimentary metagenomes.</title>
        <authorList>
            <person name="Kawai M."/>
            <person name="Futagami T."/>
            <person name="Toyoda A."/>
            <person name="Takaki Y."/>
            <person name="Nishi S."/>
            <person name="Hori S."/>
            <person name="Arai W."/>
            <person name="Tsubouchi T."/>
            <person name="Morono Y."/>
            <person name="Uchiyama I."/>
            <person name="Ito T."/>
            <person name="Fujiyama A."/>
            <person name="Inagaki F."/>
            <person name="Takami H."/>
        </authorList>
    </citation>
    <scope>NUCLEOTIDE SEQUENCE</scope>
    <source>
        <strain evidence="1">Expedition CK06-06</strain>
    </source>
</reference>
<feature type="non-terminal residue" evidence="1">
    <location>
        <position position="1"/>
    </location>
</feature>
<name>X0UNU4_9ZZZZ</name>
<dbReference type="AlphaFoldDB" id="X0UNU4"/>
<dbReference type="Gene3D" id="2.40.160.20">
    <property type="match status" value="1"/>
</dbReference>